<keyword evidence="2 5" id="KW-0808">Transferase</keyword>
<keyword evidence="6" id="KW-1185">Reference proteome</keyword>
<dbReference type="Gene3D" id="3.40.50.150">
    <property type="entry name" value="Vaccinia Virus protein VP39"/>
    <property type="match status" value="1"/>
</dbReference>
<dbReference type="OrthoDB" id="1606438at2759"/>
<dbReference type="GO" id="GO:0008171">
    <property type="term" value="F:O-methyltransferase activity"/>
    <property type="evidence" value="ECO:0007669"/>
    <property type="project" value="InterPro"/>
</dbReference>
<dbReference type="EMBL" id="QGMG01000845">
    <property type="protein sequence ID" value="TVY51324.1"/>
    <property type="molecule type" value="Genomic_DNA"/>
</dbReference>
<evidence type="ECO:0000259" key="4">
    <source>
        <dbReference type="Pfam" id="PF00891"/>
    </source>
</evidence>
<dbReference type="SUPFAM" id="SSF46785">
    <property type="entry name" value="Winged helix' DNA-binding domain"/>
    <property type="match status" value="1"/>
</dbReference>
<evidence type="ECO:0000256" key="1">
    <source>
        <dbReference type="ARBA" id="ARBA00022603"/>
    </source>
</evidence>
<dbReference type="InterPro" id="IPR016461">
    <property type="entry name" value="COMT-like"/>
</dbReference>
<name>A0A7D8UL80_9HELO</name>
<dbReference type="PANTHER" id="PTHR43712:SF16">
    <property type="entry name" value="O-METHYLTRANSFERASE ELCB"/>
    <property type="match status" value="1"/>
</dbReference>
<dbReference type="SUPFAM" id="SSF53335">
    <property type="entry name" value="S-adenosyl-L-methionine-dependent methyltransferases"/>
    <property type="match status" value="1"/>
</dbReference>
<dbReference type="GO" id="GO:0032259">
    <property type="term" value="P:methylation"/>
    <property type="evidence" value="ECO:0007669"/>
    <property type="project" value="UniProtKB-KW"/>
</dbReference>
<evidence type="ECO:0000256" key="3">
    <source>
        <dbReference type="ARBA" id="ARBA00022691"/>
    </source>
</evidence>
<dbReference type="PANTHER" id="PTHR43712">
    <property type="entry name" value="PUTATIVE (AFU_ORTHOLOGUE AFUA_4G14580)-RELATED"/>
    <property type="match status" value="1"/>
</dbReference>
<evidence type="ECO:0000313" key="5">
    <source>
        <dbReference type="EMBL" id="TVY51324.1"/>
    </source>
</evidence>
<accession>A0A7D8UL80</accession>
<evidence type="ECO:0000256" key="2">
    <source>
        <dbReference type="ARBA" id="ARBA00022679"/>
    </source>
</evidence>
<dbReference type="Pfam" id="PF00891">
    <property type="entry name" value="Methyltransf_2"/>
    <property type="match status" value="1"/>
</dbReference>
<gene>
    <name evidence="5" type="primary">gsfB_2</name>
    <name evidence="5" type="ORF">LCER1_G006242</name>
</gene>
<evidence type="ECO:0000313" key="6">
    <source>
        <dbReference type="Proteomes" id="UP000481288"/>
    </source>
</evidence>
<dbReference type="InterPro" id="IPR029063">
    <property type="entry name" value="SAM-dependent_MTases_sf"/>
</dbReference>
<keyword evidence="1 5" id="KW-0489">Methyltransferase</keyword>
<comment type="caution">
    <text evidence="5">The sequence shown here is derived from an EMBL/GenBank/DDBJ whole genome shotgun (WGS) entry which is preliminary data.</text>
</comment>
<reference evidence="5 6" key="1">
    <citation type="submission" date="2018-05" db="EMBL/GenBank/DDBJ databases">
        <title>Whole genome sequencing for identification of molecular markers to develop diagnostic detection tools for the regulated plant pathogen Lachnellula willkommii.</title>
        <authorList>
            <person name="Giroux E."/>
            <person name="Bilodeau G."/>
        </authorList>
    </citation>
    <scope>NUCLEOTIDE SEQUENCE [LARGE SCALE GENOMIC DNA]</scope>
    <source>
        <strain evidence="5 6">CBS 625.97</strain>
    </source>
</reference>
<dbReference type="Gene3D" id="1.10.10.10">
    <property type="entry name" value="Winged helix-like DNA-binding domain superfamily/Winged helix DNA-binding domain"/>
    <property type="match status" value="1"/>
</dbReference>
<feature type="non-terminal residue" evidence="5">
    <location>
        <position position="1"/>
    </location>
</feature>
<proteinExistence type="predicted"/>
<dbReference type="Proteomes" id="UP000481288">
    <property type="component" value="Unassembled WGS sequence"/>
</dbReference>
<dbReference type="InterPro" id="IPR001077">
    <property type="entry name" value="COMT_C"/>
</dbReference>
<dbReference type="InterPro" id="IPR036388">
    <property type="entry name" value="WH-like_DNA-bd_sf"/>
</dbReference>
<protein>
    <submittedName>
        <fullName evidence="5">O-methyltransferase gsfB</fullName>
    </submittedName>
</protein>
<feature type="domain" description="O-methyltransferase C-terminal" evidence="4">
    <location>
        <begin position="203"/>
        <end position="323"/>
    </location>
</feature>
<dbReference type="InterPro" id="IPR036390">
    <property type="entry name" value="WH_DNA-bd_sf"/>
</dbReference>
<dbReference type="PROSITE" id="PS51683">
    <property type="entry name" value="SAM_OMT_II"/>
    <property type="match status" value="1"/>
</dbReference>
<organism evidence="5 6">
    <name type="scientific">Lachnellula cervina</name>
    <dbReference type="NCBI Taxonomy" id="1316786"/>
    <lineage>
        <taxon>Eukaryota</taxon>
        <taxon>Fungi</taxon>
        <taxon>Dikarya</taxon>
        <taxon>Ascomycota</taxon>
        <taxon>Pezizomycotina</taxon>
        <taxon>Leotiomycetes</taxon>
        <taxon>Helotiales</taxon>
        <taxon>Lachnaceae</taxon>
        <taxon>Lachnellula</taxon>
    </lineage>
</organism>
<keyword evidence="3" id="KW-0949">S-adenosyl-L-methionine</keyword>
<sequence>LAKDIETNTTKLDEYLTENSLPSPSFEEDAPLMYQFPPGIAAAQEALSAAIDELRWLNQGPIQTIVAKSFSTSVGLKTILKFNIRNVVPLETGTPFQELAEKTGVPLKKLTRLLRHGITNYFFLGPKPGHVKHTIATKALVLMPNIATWAQMGMYEVGPAKMRMIEAVATWPDSGSLSTRASVLPIAPTYPCSIVDVGGSRGLDLPKAIEDAKQKGPVELMDRVTFMAHDFFNDQPVKDASIYSLRWILRDWSDKYCIKILKALIPALKPGARIVLSERCLESPCTWSLRQEKWNRDSDITMMATSNSQERDRNDWGELFQTADPKFKLDEVKRMEGAKLDLIIVRWD</sequence>
<dbReference type="AlphaFoldDB" id="A0A7D8UL80"/>